<organism evidence="1 2">
    <name type="scientific">Nocardioides baekrokdamisoli</name>
    <dbReference type="NCBI Taxonomy" id="1804624"/>
    <lineage>
        <taxon>Bacteria</taxon>
        <taxon>Bacillati</taxon>
        <taxon>Actinomycetota</taxon>
        <taxon>Actinomycetes</taxon>
        <taxon>Propionibacteriales</taxon>
        <taxon>Nocardioidaceae</taxon>
        <taxon>Nocardioides</taxon>
    </lineage>
</organism>
<protein>
    <submittedName>
        <fullName evidence="1">Uncharacterized protein</fullName>
    </submittedName>
</protein>
<reference evidence="1 2" key="1">
    <citation type="submission" date="2018-11" db="EMBL/GenBank/DDBJ databases">
        <title>Complete genome sequence of Nocardioides baekrokdamisoli strain KCTC 39748.</title>
        <authorList>
            <person name="Kang S.W."/>
            <person name="Lee K.C."/>
            <person name="Kim K.K."/>
            <person name="Kim J.S."/>
            <person name="Kim D.S."/>
            <person name="Ko S.H."/>
            <person name="Yang S.H."/>
            <person name="Shin Y.K."/>
            <person name="Lee J.S."/>
        </authorList>
    </citation>
    <scope>NUCLEOTIDE SEQUENCE [LARGE SCALE GENOMIC DNA]</scope>
    <source>
        <strain evidence="1 2">KCTC 39748</strain>
    </source>
</reference>
<name>A0A3G9J005_9ACTN</name>
<dbReference type="RefSeq" id="WP_125569317.1">
    <property type="nucleotide sequence ID" value="NZ_AP019307.1"/>
</dbReference>
<dbReference type="KEGG" id="nbe:Back2_22200"/>
<sequence>MGTSSINGRVAGDFLIVEVARRWRLGRTWQVQIRRRDNDRLLQHLACGTYTEAETLARRAEKDLASDSLDAFCHTYLITRAAVR</sequence>
<dbReference type="AlphaFoldDB" id="A0A3G9J005"/>
<proteinExistence type="predicted"/>
<dbReference type="Proteomes" id="UP000271573">
    <property type="component" value="Chromosome"/>
</dbReference>
<keyword evidence="2" id="KW-1185">Reference proteome</keyword>
<gene>
    <name evidence="1" type="ORF">Back2_22200</name>
</gene>
<evidence type="ECO:0000313" key="2">
    <source>
        <dbReference type="Proteomes" id="UP000271573"/>
    </source>
</evidence>
<dbReference type="EMBL" id="AP019307">
    <property type="protein sequence ID" value="BBH17933.1"/>
    <property type="molecule type" value="Genomic_DNA"/>
</dbReference>
<accession>A0A3G9J005</accession>
<evidence type="ECO:0000313" key="1">
    <source>
        <dbReference type="EMBL" id="BBH17933.1"/>
    </source>
</evidence>